<accession>B9M4D7</accession>
<evidence type="ECO:0000256" key="1">
    <source>
        <dbReference type="SAM" id="Phobius"/>
    </source>
</evidence>
<name>B9M4D7_GEODF</name>
<keyword evidence="1" id="KW-0472">Membrane</keyword>
<dbReference type="Pfam" id="PF14018">
    <property type="entry name" value="DUF4234"/>
    <property type="match status" value="1"/>
</dbReference>
<keyword evidence="4" id="KW-1185">Reference proteome</keyword>
<dbReference type="STRING" id="316067.Geob_3249"/>
<gene>
    <name evidence="3" type="ordered locus">Geob_3249</name>
</gene>
<reference evidence="3 4" key="1">
    <citation type="submission" date="2009-01" db="EMBL/GenBank/DDBJ databases">
        <title>Complete sequence of Geobacter sp. FRC-32.</title>
        <authorList>
            <consortium name="US DOE Joint Genome Institute"/>
            <person name="Lucas S."/>
            <person name="Copeland A."/>
            <person name="Lapidus A."/>
            <person name="Glavina del Rio T."/>
            <person name="Dalin E."/>
            <person name="Tice H."/>
            <person name="Bruce D."/>
            <person name="Goodwin L."/>
            <person name="Pitluck S."/>
            <person name="Saunders E."/>
            <person name="Brettin T."/>
            <person name="Detter J.C."/>
            <person name="Han C."/>
            <person name="Larimer F."/>
            <person name="Land M."/>
            <person name="Hauser L."/>
            <person name="Kyrpides N."/>
            <person name="Ovchinnikova G."/>
            <person name="Kostka J."/>
            <person name="Richardson P."/>
        </authorList>
    </citation>
    <scope>NUCLEOTIDE SEQUENCE [LARGE SCALE GENOMIC DNA]</scope>
    <source>
        <strain evidence="4">DSM 22248 / JCM 15807 / FRC-32</strain>
    </source>
</reference>
<evidence type="ECO:0000313" key="3">
    <source>
        <dbReference type="EMBL" id="ACM21592.1"/>
    </source>
</evidence>
<sequence length="160" mass="18643">MRKEKLQKFPSESTLEVASGAIITLGIYLLFWRRNHGRAINQLLPENQISEKWYTTCLWLKIAIAAFAVTKIFVPHPAVKIILQHLGNVSWVLEIIWNFKIRSRMNLILESQWKTSSWYSACWTFIFGAIYLQYKLNCLKKEEGLSIEPDKNIDLAQKAD</sequence>
<keyword evidence="1" id="KW-0812">Transmembrane</keyword>
<organism evidence="3 4">
    <name type="scientific">Geotalea daltonii (strain DSM 22248 / JCM 15807 / FRC-32)</name>
    <name type="common">Geobacter daltonii</name>
    <dbReference type="NCBI Taxonomy" id="316067"/>
    <lineage>
        <taxon>Bacteria</taxon>
        <taxon>Pseudomonadati</taxon>
        <taxon>Thermodesulfobacteriota</taxon>
        <taxon>Desulfuromonadia</taxon>
        <taxon>Geobacterales</taxon>
        <taxon>Geobacteraceae</taxon>
        <taxon>Geotalea</taxon>
    </lineage>
</organism>
<dbReference type="eggNOG" id="ENOG50339BW">
    <property type="taxonomic scope" value="Bacteria"/>
</dbReference>
<dbReference type="RefSeq" id="WP_012648320.1">
    <property type="nucleotide sequence ID" value="NC_011979.1"/>
</dbReference>
<dbReference type="InterPro" id="IPR025328">
    <property type="entry name" value="DUF4234"/>
</dbReference>
<feature type="transmembrane region" description="Helical" evidence="1">
    <location>
        <begin position="12"/>
        <end position="33"/>
    </location>
</feature>
<dbReference type="Proteomes" id="UP000007721">
    <property type="component" value="Chromosome"/>
</dbReference>
<evidence type="ECO:0000259" key="2">
    <source>
        <dbReference type="Pfam" id="PF14018"/>
    </source>
</evidence>
<feature type="transmembrane region" description="Helical" evidence="1">
    <location>
        <begin position="117"/>
        <end position="134"/>
    </location>
</feature>
<proteinExistence type="predicted"/>
<feature type="domain" description="DUF4234" evidence="2">
    <location>
        <begin position="13"/>
        <end position="106"/>
    </location>
</feature>
<dbReference type="HOGENOM" id="CLU_1649699_0_0_7"/>
<dbReference type="EMBL" id="CP001390">
    <property type="protein sequence ID" value="ACM21592.1"/>
    <property type="molecule type" value="Genomic_DNA"/>
</dbReference>
<dbReference type="KEGG" id="geo:Geob_3249"/>
<feature type="transmembrane region" description="Helical" evidence="1">
    <location>
        <begin position="53"/>
        <end position="74"/>
    </location>
</feature>
<keyword evidence="1" id="KW-1133">Transmembrane helix</keyword>
<dbReference type="AlphaFoldDB" id="B9M4D7"/>
<protein>
    <recommendedName>
        <fullName evidence="2">DUF4234 domain-containing protein</fullName>
    </recommendedName>
</protein>
<evidence type="ECO:0000313" key="4">
    <source>
        <dbReference type="Proteomes" id="UP000007721"/>
    </source>
</evidence>
<dbReference type="OrthoDB" id="7060663at2"/>